<evidence type="ECO:0000256" key="1">
    <source>
        <dbReference type="SAM" id="MobiDB-lite"/>
    </source>
</evidence>
<dbReference type="AlphaFoldDB" id="A0AAN8WEG9"/>
<accession>A0AAN8WEG9</accession>
<name>A0AAN8WEG9_HALRR</name>
<dbReference type="Proteomes" id="UP001381693">
    <property type="component" value="Unassembled WGS sequence"/>
</dbReference>
<evidence type="ECO:0000313" key="2">
    <source>
        <dbReference type="EMBL" id="KAK7063014.1"/>
    </source>
</evidence>
<protein>
    <submittedName>
        <fullName evidence="2">Uncharacterized protein</fullName>
    </submittedName>
</protein>
<feature type="compositionally biased region" description="Basic and acidic residues" evidence="1">
    <location>
        <begin position="10"/>
        <end position="22"/>
    </location>
</feature>
<comment type="caution">
    <text evidence="2">The sequence shown here is derived from an EMBL/GenBank/DDBJ whole genome shotgun (WGS) entry which is preliminary data.</text>
</comment>
<evidence type="ECO:0000313" key="3">
    <source>
        <dbReference type="Proteomes" id="UP001381693"/>
    </source>
</evidence>
<keyword evidence="3" id="KW-1185">Reference proteome</keyword>
<gene>
    <name evidence="2" type="ORF">SK128_006041</name>
</gene>
<dbReference type="EMBL" id="JAXCGZ010020975">
    <property type="protein sequence ID" value="KAK7063014.1"/>
    <property type="molecule type" value="Genomic_DNA"/>
</dbReference>
<organism evidence="2 3">
    <name type="scientific">Halocaridina rubra</name>
    <name type="common">Hawaiian red shrimp</name>
    <dbReference type="NCBI Taxonomy" id="373956"/>
    <lineage>
        <taxon>Eukaryota</taxon>
        <taxon>Metazoa</taxon>
        <taxon>Ecdysozoa</taxon>
        <taxon>Arthropoda</taxon>
        <taxon>Crustacea</taxon>
        <taxon>Multicrustacea</taxon>
        <taxon>Malacostraca</taxon>
        <taxon>Eumalacostraca</taxon>
        <taxon>Eucarida</taxon>
        <taxon>Decapoda</taxon>
        <taxon>Pleocyemata</taxon>
        <taxon>Caridea</taxon>
        <taxon>Atyoidea</taxon>
        <taxon>Atyidae</taxon>
        <taxon>Halocaridina</taxon>
    </lineage>
</organism>
<reference evidence="2 3" key="1">
    <citation type="submission" date="2023-11" db="EMBL/GenBank/DDBJ databases">
        <title>Halocaridina rubra genome assembly.</title>
        <authorList>
            <person name="Smith C."/>
        </authorList>
    </citation>
    <scope>NUCLEOTIDE SEQUENCE [LARGE SCALE GENOMIC DNA]</scope>
    <source>
        <strain evidence="2">EP-1</strain>
        <tissue evidence="2">Whole</tissue>
    </source>
</reference>
<proteinExistence type="predicted"/>
<feature type="region of interest" description="Disordered" evidence="1">
    <location>
        <begin position="1"/>
        <end position="26"/>
    </location>
</feature>
<sequence length="189" mass="22455">MKLDFLQGNRDFHNAKPHRGNDQTHVSRIREGSLLERMQQPKNHELQLIKQNFLQKHGDNNNTRDYRNYYQSIDSRFLEGIPSKSMQQMRKIVPKRKSEVGLSSTSPTSPKVTKYLSFKRKNDIATSKKRRTLKRKWPIESKTLIYRERTIRRGIIRRLLTPPHFIDFHDKPGNSEMICLSSQPKRKKE</sequence>